<dbReference type="EMBL" id="PVTQ01000004">
    <property type="protein sequence ID" value="PRY91064.1"/>
    <property type="molecule type" value="Genomic_DNA"/>
</dbReference>
<accession>A0A2T0WWV9</accession>
<reference evidence="2 3" key="1">
    <citation type="submission" date="2018-03" db="EMBL/GenBank/DDBJ databases">
        <title>Genomic Encyclopedia of Archaeal and Bacterial Type Strains, Phase II (KMG-II): from individual species to whole genera.</title>
        <authorList>
            <person name="Goeker M."/>
        </authorList>
    </citation>
    <scope>NUCLEOTIDE SEQUENCE [LARGE SCALE GENOMIC DNA]</scope>
    <source>
        <strain evidence="2 3">DSM 100212</strain>
    </source>
</reference>
<protein>
    <submittedName>
        <fullName evidence="2">Uncharacterized protein DUF3306</fullName>
    </submittedName>
</protein>
<dbReference type="InterPro" id="IPR021735">
    <property type="entry name" value="DUF3306"/>
</dbReference>
<keyword evidence="1" id="KW-0175">Coiled coil</keyword>
<dbReference type="OrthoDB" id="8100830at2"/>
<name>A0A2T0WWV9_9RHOB</name>
<dbReference type="Pfam" id="PF11748">
    <property type="entry name" value="DUF3306"/>
    <property type="match status" value="1"/>
</dbReference>
<dbReference type="Proteomes" id="UP000238392">
    <property type="component" value="Unassembled WGS sequence"/>
</dbReference>
<organism evidence="2 3">
    <name type="scientific">Donghicola tyrosinivorans</name>
    <dbReference type="NCBI Taxonomy" id="1652492"/>
    <lineage>
        <taxon>Bacteria</taxon>
        <taxon>Pseudomonadati</taxon>
        <taxon>Pseudomonadota</taxon>
        <taxon>Alphaproteobacteria</taxon>
        <taxon>Rhodobacterales</taxon>
        <taxon>Roseobacteraceae</taxon>
        <taxon>Donghicola</taxon>
    </lineage>
</organism>
<evidence type="ECO:0000256" key="1">
    <source>
        <dbReference type="SAM" id="Coils"/>
    </source>
</evidence>
<comment type="caution">
    <text evidence="2">The sequence shown here is derived from an EMBL/GenBank/DDBJ whole genome shotgun (WGS) entry which is preliminary data.</text>
</comment>
<keyword evidence="3" id="KW-1185">Reference proteome</keyword>
<proteinExistence type="predicted"/>
<gene>
    <name evidence="2" type="ORF">CLV74_10476</name>
</gene>
<sequence>MTEMRQSFWSRRKAAVRAEEEAEALAVQQRAEAEAAAERAKVEAEKTDEELLAELGLPDPDTLVQGDDFSAFMKNAVPERLRRRALRTLWRSNPVLANLDGLVDHGEDYTNAATVPNVLNTTYQVGKGLLAHVEALAKAAEAKEGGAEVSTDDAAPEVLIDAAPLEEAPVEAAQAAMPARTTHSEDMAEDDAPAMIQPRHMRFSFADSH</sequence>
<evidence type="ECO:0000313" key="3">
    <source>
        <dbReference type="Proteomes" id="UP000238392"/>
    </source>
</evidence>
<evidence type="ECO:0000313" key="2">
    <source>
        <dbReference type="EMBL" id="PRY91064.1"/>
    </source>
</evidence>
<feature type="coiled-coil region" evidence="1">
    <location>
        <begin position="19"/>
        <end position="50"/>
    </location>
</feature>
<dbReference type="RefSeq" id="WP_106263596.1">
    <property type="nucleotide sequence ID" value="NZ_PVTQ01000004.1"/>
</dbReference>
<dbReference type="AlphaFoldDB" id="A0A2T0WWV9"/>